<dbReference type="EMBL" id="JABCIY010000039">
    <property type="protein sequence ID" value="KAF7195476.1"/>
    <property type="molecule type" value="Genomic_DNA"/>
</dbReference>
<evidence type="ECO:0000313" key="3">
    <source>
        <dbReference type="Proteomes" id="UP000660729"/>
    </source>
</evidence>
<keyword evidence="1" id="KW-1133">Transmembrane helix</keyword>
<feature type="transmembrane region" description="Helical" evidence="1">
    <location>
        <begin position="12"/>
        <end position="35"/>
    </location>
</feature>
<protein>
    <submittedName>
        <fullName evidence="2">Uncharacterized protein</fullName>
    </submittedName>
</protein>
<evidence type="ECO:0000256" key="1">
    <source>
        <dbReference type="SAM" id="Phobius"/>
    </source>
</evidence>
<comment type="caution">
    <text evidence="2">The sequence shown here is derived from an EMBL/GenBank/DDBJ whole genome shotgun (WGS) entry which is preliminary data.</text>
</comment>
<accession>A0A8H6RQV3</accession>
<dbReference type="OrthoDB" id="414175at2759"/>
<evidence type="ECO:0000313" key="2">
    <source>
        <dbReference type="EMBL" id="KAF7195476.1"/>
    </source>
</evidence>
<keyword evidence="3" id="KW-1185">Reference proteome</keyword>
<gene>
    <name evidence="2" type="ORF">HII31_03070</name>
</gene>
<organism evidence="2 3">
    <name type="scientific">Pseudocercospora fuligena</name>
    <dbReference type="NCBI Taxonomy" id="685502"/>
    <lineage>
        <taxon>Eukaryota</taxon>
        <taxon>Fungi</taxon>
        <taxon>Dikarya</taxon>
        <taxon>Ascomycota</taxon>
        <taxon>Pezizomycotina</taxon>
        <taxon>Dothideomycetes</taxon>
        <taxon>Dothideomycetidae</taxon>
        <taxon>Mycosphaerellales</taxon>
        <taxon>Mycosphaerellaceae</taxon>
        <taxon>Pseudocercospora</taxon>
    </lineage>
</organism>
<dbReference type="Proteomes" id="UP000660729">
    <property type="component" value="Unassembled WGS sequence"/>
</dbReference>
<name>A0A8H6RQV3_9PEZI</name>
<sequence length="205" mass="22917">MLANLAGRLSIRTLSTFLAACIITSVLVLALLSFLTNDYSIEAIETRRPNRGGIPHGIARTQRIGKSSANTDDFCAKHLDLDNIAVVVKTGATAIHDRLPTQLSTALRCVKEPLIFSDLDANLGDLHVHDVLSNFTTSVAESNREFDIYRMQQEYLAQGKANDVPRLRNLPIPTKDWRTEGKSAAWALDKYKFLHMVERAWQLRS</sequence>
<proteinExistence type="predicted"/>
<keyword evidence="1" id="KW-0812">Transmembrane</keyword>
<keyword evidence="1" id="KW-0472">Membrane</keyword>
<reference evidence="2" key="1">
    <citation type="submission" date="2020-04" db="EMBL/GenBank/DDBJ databases">
        <title>Draft genome resource of the tomato pathogen Pseudocercospora fuligena.</title>
        <authorList>
            <person name="Zaccaron A."/>
        </authorList>
    </citation>
    <scope>NUCLEOTIDE SEQUENCE</scope>
    <source>
        <strain evidence="2">PF001</strain>
    </source>
</reference>
<dbReference type="AlphaFoldDB" id="A0A8H6RQV3"/>